<protein>
    <submittedName>
        <fullName evidence="1">Uncharacterized protein</fullName>
    </submittedName>
</protein>
<reference evidence="1" key="1">
    <citation type="submission" date="2022-04" db="EMBL/GenBank/DDBJ databases">
        <title>Genome of the entomopathogenic fungus Entomophthora muscae.</title>
        <authorList>
            <person name="Elya C."/>
            <person name="Lovett B.R."/>
            <person name="Lee E."/>
            <person name="Macias A.M."/>
            <person name="Hajek A.E."/>
            <person name="De Bivort B.L."/>
            <person name="Kasson M.T."/>
            <person name="De Fine Licht H.H."/>
            <person name="Stajich J.E."/>
        </authorList>
    </citation>
    <scope>NUCLEOTIDE SEQUENCE</scope>
    <source>
        <strain evidence="1">Berkeley</strain>
    </source>
</reference>
<evidence type="ECO:0000313" key="1">
    <source>
        <dbReference type="EMBL" id="KAJ9057138.1"/>
    </source>
</evidence>
<accession>A0ACC2S448</accession>
<comment type="caution">
    <text evidence="1">The sequence shown here is derived from an EMBL/GenBank/DDBJ whole genome shotgun (WGS) entry which is preliminary data.</text>
</comment>
<sequence>MFRIFFVWLSVASTGDQYPIIEHHHDATTPRCKPPTLPQMLQPSRIQRGRVFLVPLYSLYAGFTLTSVNWPSTWNPGDGEMRPCRATGQTYKGSKSYPMNPRKIKSKPKQLFIPCEGSFTRESTRQVRCAKSRRLPKKAPASGEKPA</sequence>
<organism evidence="1 2">
    <name type="scientific">Entomophthora muscae</name>
    <dbReference type="NCBI Taxonomy" id="34485"/>
    <lineage>
        <taxon>Eukaryota</taxon>
        <taxon>Fungi</taxon>
        <taxon>Fungi incertae sedis</taxon>
        <taxon>Zoopagomycota</taxon>
        <taxon>Entomophthoromycotina</taxon>
        <taxon>Entomophthoromycetes</taxon>
        <taxon>Entomophthorales</taxon>
        <taxon>Entomophthoraceae</taxon>
        <taxon>Entomophthora</taxon>
    </lineage>
</organism>
<proteinExistence type="predicted"/>
<dbReference type="EMBL" id="QTSX02005822">
    <property type="protein sequence ID" value="KAJ9057138.1"/>
    <property type="molecule type" value="Genomic_DNA"/>
</dbReference>
<keyword evidence="2" id="KW-1185">Reference proteome</keyword>
<name>A0ACC2S448_9FUNG</name>
<gene>
    <name evidence="1" type="ORF">DSO57_1025390</name>
</gene>
<evidence type="ECO:0000313" key="2">
    <source>
        <dbReference type="Proteomes" id="UP001165960"/>
    </source>
</evidence>
<dbReference type="Proteomes" id="UP001165960">
    <property type="component" value="Unassembled WGS sequence"/>
</dbReference>